<evidence type="ECO:0000256" key="11">
    <source>
        <dbReference type="SAM" id="Phobius"/>
    </source>
</evidence>
<evidence type="ECO:0000256" key="1">
    <source>
        <dbReference type="ARBA" id="ARBA00004123"/>
    </source>
</evidence>
<evidence type="ECO:0000256" key="3">
    <source>
        <dbReference type="ARBA" id="ARBA00022491"/>
    </source>
</evidence>
<dbReference type="GO" id="GO:0016538">
    <property type="term" value="F:cyclin-dependent protein serine/threonine kinase regulator activity"/>
    <property type="evidence" value="ECO:0007669"/>
    <property type="project" value="InterPro"/>
</dbReference>
<evidence type="ECO:0000256" key="9">
    <source>
        <dbReference type="RuleBase" id="RU000383"/>
    </source>
</evidence>
<keyword evidence="14" id="KW-1185">Reference proteome</keyword>
<dbReference type="GO" id="GO:0006357">
    <property type="term" value="P:regulation of transcription by RNA polymerase II"/>
    <property type="evidence" value="ECO:0007669"/>
    <property type="project" value="InterPro"/>
</dbReference>
<evidence type="ECO:0000256" key="10">
    <source>
        <dbReference type="SAM" id="MobiDB-lite"/>
    </source>
</evidence>
<evidence type="ECO:0000256" key="5">
    <source>
        <dbReference type="ARBA" id="ARBA00023127"/>
    </source>
</evidence>
<dbReference type="PIRSF" id="PIRSF028758">
    <property type="entry name" value="Cyclin, C/H/G types"/>
    <property type="match status" value="1"/>
</dbReference>
<comment type="caution">
    <text evidence="13">The sequence shown here is derived from an EMBL/GenBank/DDBJ whole genome shotgun (WGS) entry which is preliminary data.</text>
</comment>
<keyword evidence="4" id="KW-0805">Transcription regulation</keyword>
<dbReference type="Proteomes" id="UP000789739">
    <property type="component" value="Unassembled WGS sequence"/>
</dbReference>
<gene>
    <name evidence="13" type="ORF">PBRASI_LOCUS6355</name>
</gene>
<keyword evidence="3" id="KW-0678">Repressor</keyword>
<evidence type="ECO:0000256" key="2">
    <source>
        <dbReference type="ARBA" id="ARBA00008638"/>
    </source>
</evidence>
<dbReference type="InterPro" id="IPR031658">
    <property type="entry name" value="Cyclin_C_2"/>
</dbReference>
<evidence type="ECO:0000256" key="4">
    <source>
        <dbReference type="ARBA" id="ARBA00023015"/>
    </source>
</evidence>
<name>A0A9N9G0E5_9GLOM</name>
<evidence type="ECO:0000313" key="14">
    <source>
        <dbReference type="Proteomes" id="UP000789739"/>
    </source>
</evidence>
<evidence type="ECO:0000313" key="13">
    <source>
        <dbReference type="EMBL" id="CAG8575851.1"/>
    </source>
</evidence>
<keyword evidence="11" id="KW-0812">Transmembrane</keyword>
<dbReference type="SUPFAM" id="SSF47954">
    <property type="entry name" value="Cyclin-like"/>
    <property type="match status" value="2"/>
</dbReference>
<keyword evidence="11" id="KW-0472">Membrane</keyword>
<evidence type="ECO:0000259" key="12">
    <source>
        <dbReference type="SMART" id="SM00385"/>
    </source>
</evidence>
<dbReference type="OrthoDB" id="10266018at2759"/>
<comment type="similarity">
    <text evidence="2">Belongs to the cyclin family. Cyclin C subfamily.</text>
</comment>
<dbReference type="AlphaFoldDB" id="A0A9N9G0E5"/>
<organism evidence="13 14">
    <name type="scientific">Paraglomus brasilianum</name>
    <dbReference type="NCBI Taxonomy" id="144538"/>
    <lineage>
        <taxon>Eukaryota</taxon>
        <taxon>Fungi</taxon>
        <taxon>Fungi incertae sedis</taxon>
        <taxon>Mucoromycota</taxon>
        <taxon>Glomeromycotina</taxon>
        <taxon>Glomeromycetes</taxon>
        <taxon>Paraglomerales</taxon>
        <taxon>Paraglomeraceae</taxon>
        <taxon>Paraglomus</taxon>
    </lineage>
</organism>
<keyword evidence="5 9" id="KW-0195">Cyclin</keyword>
<dbReference type="Pfam" id="PF00134">
    <property type="entry name" value="Cyclin_N"/>
    <property type="match status" value="1"/>
</dbReference>
<protein>
    <submittedName>
        <fullName evidence="13">4433_t:CDS:1</fullName>
    </submittedName>
</protein>
<keyword evidence="6" id="KW-0010">Activator</keyword>
<evidence type="ECO:0000256" key="7">
    <source>
        <dbReference type="ARBA" id="ARBA00023163"/>
    </source>
</evidence>
<dbReference type="PANTHER" id="PTHR10026">
    <property type="entry name" value="CYCLIN"/>
    <property type="match status" value="1"/>
</dbReference>
<feature type="transmembrane region" description="Helical" evidence="11">
    <location>
        <begin position="45"/>
        <end position="65"/>
    </location>
</feature>
<keyword evidence="11" id="KW-1133">Transmembrane helix</keyword>
<evidence type="ECO:0000256" key="6">
    <source>
        <dbReference type="ARBA" id="ARBA00023159"/>
    </source>
</evidence>
<dbReference type="FunFam" id="1.10.472.10:FF:000076">
    <property type="entry name" value="RNA polymerase II holoenzyme cyclin-like subunit"/>
    <property type="match status" value="1"/>
</dbReference>
<evidence type="ECO:0000256" key="8">
    <source>
        <dbReference type="ARBA" id="ARBA00023242"/>
    </source>
</evidence>
<sequence>MAANFWASTHGQYWMLDEAALRKSRETDLKYLKEIELAKIRGEDVYCFVLNLTSWFLYLVIAALGRRLNVRQVIIATAITYFKRFYTKNSYKNTDPYLVAATCMYLACKMEEFPQHIKSVILEMKNVTADQGGFGYDNQKVAEMEFYLLEELEFNLIVYHPYRTLKTLAIDLGQKSDVIQRAWHIVNDLFRTDICLVYPPYMIAIAAVGFVIMIKEARANHNGIDTRTRKGNGSVGGVGSGSRNEGRGISGIKELKQWFSGLQVDMEKVLEIIRNIKNLYSQWREVNEIKAQDVLRKLREAQNKS</sequence>
<dbReference type="GO" id="GO:0005634">
    <property type="term" value="C:nucleus"/>
    <property type="evidence" value="ECO:0007669"/>
    <property type="project" value="UniProtKB-SubCell"/>
</dbReference>
<dbReference type="InterPro" id="IPR006671">
    <property type="entry name" value="Cyclin_N"/>
</dbReference>
<dbReference type="InterPro" id="IPR036915">
    <property type="entry name" value="Cyclin-like_sf"/>
</dbReference>
<keyword evidence="7" id="KW-0804">Transcription</keyword>
<dbReference type="CDD" id="cd20514">
    <property type="entry name" value="CYCLIN_CCNC_rpt2"/>
    <property type="match status" value="1"/>
</dbReference>
<comment type="subcellular location">
    <subcellularLocation>
        <location evidence="1">Nucleus</location>
    </subcellularLocation>
</comment>
<dbReference type="SMART" id="SM00385">
    <property type="entry name" value="CYCLIN"/>
    <property type="match status" value="1"/>
</dbReference>
<accession>A0A9N9G0E5</accession>
<dbReference type="Gene3D" id="1.10.472.10">
    <property type="entry name" value="Cyclin-like"/>
    <property type="match status" value="2"/>
</dbReference>
<dbReference type="InterPro" id="IPR013763">
    <property type="entry name" value="Cyclin-like_dom"/>
</dbReference>
<dbReference type="InterPro" id="IPR043198">
    <property type="entry name" value="Cyclin/Ssn8"/>
</dbReference>
<dbReference type="EMBL" id="CAJVPI010000834">
    <property type="protein sequence ID" value="CAG8575851.1"/>
    <property type="molecule type" value="Genomic_DNA"/>
</dbReference>
<dbReference type="Pfam" id="PF16899">
    <property type="entry name" value="Cyclin_C_2"/>
    <property type="match status" value="1"/>
</dbReference>
<proteinExistence type="inferred from homology"/>
<dbReference type="CDD" id="cd20513">
    <property type="entry name" value="CYCLIN_CCNC_rpt1"/>
    <property type="match status" value="1"/>
</dbReference>
<feature type="region of interest" description="Disordered" evidence="10">
    <location>
        <begin position="225"/>
        <end position="244"/>
    </location>
</feature>
<reference evidence="13" key="1">
    <citation type="submission" date="2021-06" db="EMBL/GenBank/DDBJ databases">
        <authorList>
            <person name="Kallberg Y."/>
            <person name="Tangrot J."/>
            <person name="Rosling A."/>
        </authorList>
    </citation>
    <scope>NUCLEOTIDE SEQUENCE</scope>
    <source>
        <strain evidence="13">BR232B</strain>
    </source>
</reference>
<keyword evidence="8" id="KW-0539">Nucleus</keyword>
<feature type="domain" description="Cyclin-like" evidence="12">
    <location>
        <begin position="59"/>
        <end position="150"/>
    </location>
</feature>